<evidence type="ECO:0000256" key="1">
    <source>
        <dbReference type="ARBA" id="ARBA00005870"/>
    </source>
</evidence>
<dbReference type="InterPro" id="IPR000640">
    <property type="entry name" value="EFG_V-like"/>
</dbReference>
<evidence type="ECO:0000256" key="3">
    <source>
        <dbReference type="ARBA" id="ARBA00022741"/>
    </source>
</evidence>
<evidence type="ECO:0000256" key="2">
    <source>
        <dbReference type="ARBA" id="ARBA00017872"/>
    </source>
</evidence>
<evidence type="ECO:0000313" key="8">
    <source>
        <dbReference type="Proteomes" id="UP000679179"/>
    </source>
</evidence>
<dbReference type="InterPro" id="IPR020568">
    <property type="entry name" value="Ribosomal_Su5_D2-typ_SF"/>
</dbReference>
<evidence type="ECO:0000313" key="7">
    <source>
        <dbReference type="EMBL" id="GIM30589.1"/>
    </source>
</evidence>
<dbReference type="InterPro" id="IPR027417">
    <property type="entry name" value="P-loop_NTPase"/>
</dbReference>
<dbReference type="InterPro" id="IPR009022">
    <property type="entry name" value="EFG_III"/>
</dbReference>
<dbReference type="CDD" id="cd16262">
    <property type="entry name" value="EFG_III"/>
    <property type="match status" value="1"/>
</dbReference>
<dbReference type="AlphaFoldDB" id="A0A919S338"/>
<dbReference type="NCBIfam" id="TIGR00231">
    <property type="entry name" value="small_GTP"/>
    <property type="match status" value="1"/>
</dbReference>
<evidence type="ECO:0000259" key="6">
    <source>
        <dbReference type="PROSITE" id="PS51722"/>
    </source>
</evidence>
<dbReference type="PRINTS" id="PR00315">
    <property type="entry name" value="ELONGATNFCT"/>
</dbReference>
<comment type="caution">
    <text evidence="7">The sequence shown here is derived from an EMBL/GenBank/DDBJ whole genome shotgun (WGS) entry which is preliminary data.</text>
</comment>
<organism evidence="7 8">
    <name type="scientific">Clostridium polyendosporum</name>
    <dbReference type="NCBI Taxonomy" id="69208"/>
    <lineage>
        <taxon>Bacteria</taxon>
        <taxon>Bacillati</taxon>
        <taxon>Bacillota</taxon>
        <taxon>Clostridia</taxon>
        <taxon>Eubacteriales</taxon>
        <taxon>Clostridiaceae</taxon>
        <taxon>Clostridium</taxon>
    </lineage>
</organism>
<dbReference type="CDD" id="cd04170">
    <property type="entry name" value="EF-G_bact"/>
    <property type="match status" value="1"/>
</dbReference>
<dbReference type="Gene3D" id="3.30.230.10">
    <property type="match status" value="1"/>
</dbReference>
<dbReference type="SUPFAM" id="SSF54980">
    <property type="entry name" value="EF-G C-terminal domain-like"/>
    <property type="match status" value="2"/>
</dbReference>
<dbReference type="CDD" id="cd04088">
    <property type="entry name" value="EFG_mtEFG_II"/>
    <property type="match status" value="1"/>
</dbReference>
<dbReference type="EMBL" id="BOPZ01000044">
    <property type="protein sequence ID" value="GIM30589.1"/>
    <property type="molecule type" value="Genomic_DNA"/>
</dbReference>
<dbReference type="GO" id="GO:0003746">
    <property type="term" value="F:translation elongation factor activity"/>
    <property type="evidence" value="ECO:0007669"/>
    <property type="project" value="UniProtKB-UniRule"/>
</dbReference>
<dbReference type="InterPro" id="IPR041095">
    <property type="entry name" value="EFG_II"/>
</dbReference>
<dbReference type="PANTHER" id="PTHR43261:SF6">
    <property type="entry name" value="ELONGATION FACTOR G-LIKE PROTEIN"/>
    <property type="match status" value="1"/>
</dbReference>
<dbReference type="FunFam" id="3.30.70.870:FF:000016">
    <property type="entry name" value="Translation elongation factor G"/>
    <property type="match status" value="1"/>
</dbReference>
<dbReference type="Pfam" id="PF14492">
    <property type="entry name" value="EFG_III"/>
    <property type="match status" value="1"/>
</dbReference>
<dbReference type="NCBIfam" id="NF009891">
    <property type="entry name" value="PRK13351.1-1"/>
    <property type="match status" value="1"/>
</dbReference>
<dbReference type="NCBIfam" id="NF009379">
    <property type="entry name" value="PRK12740.1-3"/>
    <property type="match status" value="1"/>
</dbReference>
<dbReference type="InterPro" id="IPR014721">
    <property type="entry name" value="Ribsml_uS5_D2-typ_fold_subgr"/>
</dbReference>
<name>A0A919S338_9CLOT</name>
<dbReference type="InterPro" id="IPR005517">
    <property type="entry name" value="Transl_elong_EFG/EF2_IV"/>
</dbReference>
<comment type="similarity">
    <text evidence="1">Belongs to the TRAFAC class translation factor GTPase superfamily. Classic translation factor GTPase family. EF-G/EF-2 subfamily.</text>
</comment>
<dbReference type="CDD" id="cd03713">
    <property type="entry name" value="EFG_mtEFG_C"/>
    <property type="match status" value="1"/>
</dbReference>
<evidence type="ECO:0000256" key="5">
    <source>
        <dbReference type="NCBIfam" id="TIGR00484"/>
    </source>
</evidence>
<feature type="domain" description="Tr-type G" evidence="6">
    <location>
        <begin position="11"/>
        <end position="284"/>
    </location>
</feature>
<proteinExistence type="inferred from homology"/>
<dbReference type="SUPFAM" id="SSF50447">
    <property type="entry name" value="Translation proteins"/>
    <property type="match status" value="1"/>
</dbReference>
<dbReference type="NCBIfam" id="NF009381">
    <property type="entry name" value="PRK12740.1-5"/>
    <property type="match status" value="1"/>
</dbReference>
<dbReference type="InterPro" id="IPR035649">
    <property type="entry name" value="EFG_V"/>
</dbReference>
<dbReference type="Gene3D" id="3.30.70.240">
    <property type="match status" value="1"/>
</dbReference>
<dbReference type="Pfam" id="PF03764">
    <property type="entry name" value="EFG_IV"/>
    <property type="match status" value="1"/>
</dbReference>
<dbReference type="SMART" id="SM00889">
    <property type="entry name" value="EFG_IV"/>
    <property type="match status" value="1"/>
</dbReference>
<dbReference type="Gene3D" id="2.40.30.10">
    <property type="entry name" value="Translation factors"/>
    <property type="match status" value="1"/>
</dbReference>
<dbReference type="SUPFAM" id="SSF52540">
    <property type="entry name" value="P-loop containing nucleoside triphosphate hydrolases"/>
    <property type="match status" value="1"/>
</dbReference>
<dbReference type="CDD" id="cd01434">
    <property type="entry name" value="EFG_mtEFG1_IV"/>
    <property type="match status" value="1"/>
</dbReference>
<keyword evidence="8" id="KW-1185">Reference proteome</keyword>
<dbReference type="Proteomes" id="UP000679179">
    <property type="component" value="Unassembled WGS sequence"/>
</dbReference>
<dbReference type="InterPro" id="IPR035647">
    <property type="entry name" value="EFG_III/V"/>
</dbReference>
<reference evidence="7" key="1">
    <citation type="submission" date="2021-03" db="EMBL/GenBank/DDBJ databases">
        <title>Taxonomic study of Clostridium polyendosporum from meadow-gley soil under rice.</title>
        <authorList>
            <person name="Kobayashi H."/>
            <person name="Tanizawa Y."/>
            <person name="Yagura M."/>
        </authorList>
    </citation>
    <scope>NUCLEOTIDE SEQUENCE</scope>
    <source>
        <strain evidence="7">JCM 30710</strain>
    </source>
</reference>
<dbReference type="GO" id="GO:0005525">
    <property type="term" value="F:GTP binding"/>
    <property type="evidence" value="ECO:0007669"/>
    <property type="project" value="UniProtKB-UniRule"/>
</dbReference>
<dbReference type="InterPro" id="IPR053905">
    <property type="entry name" value="EF-G-like_DII"/>
</dbReference>
<dbReference type="GO" id="GO:0003924">
    <property type="term" value="F:GTPase activity"/>
    <property type="evidence" value="ECO:0007669"/>
    <property type="project" value="InterPro"/>
</dbReference>
<dbReference type="FunFam" id="3.30.70.240:FF:000001">
    <property type="entry name" value="Elongation factor G"/>
    <property type="match status" value="1"/>
</dbReference>
<gene>
    <name evidence="7" type="primary">fusB</name>
    <name evidence="7" type="ORF">CPJCM30710_32550</name>
</gene>
<dbReference type="Pfam" id="PF00679">
    <property type="entry name" value="EFG_C"/>
    <property type="match status" value="1"/>
</dbReference>
<dbReference type="SMART" id="SM00838">
    <property type="entry name" value="EFG_C"/>
    <property type="match status" value="1"/>
</dbReference>
<accession>A0A919S338</accession>
<dbReference type="Pfam" id="PF00009">
    <property type="entry name" value="GTP_EFTU"/>
    <property type="match status" value="1"/>
</dbReference>
<keyword evidence="4" id="KW-0342">GTP-binding</keyword>
<dbReference type="Pfam" id="PF22042">
    <property type="entry name" value="EF-G_D2"/>
    <property type="match status" value="1"/>
</dbReference>
<keyword evidence="3" id="KW-0547">Nucleotide-binding</keyword>
<dbReference type="Gene3D" id="3.30.70.870">
    <property type="entry name" value="Elongation Factor G (Translational Gtpase), domain 3"/>
    <property type="match status" value="1"/>
</dbReference>
<dbReference type="InterPro" id="IPR000795">
    <property type="entry name" value="T_Tr_GTP-bd_dom"/>
</dbReference>
<dbReference type="Gene3D" id="3.40.50.300">
    <property type="entry name" value="P-loop containing nucleotide triphosphate hydrolases"/>
    <property type="match status" value="1"/>
</dbReference>
<dbReference type="InterPro" id="IPR047872">
    <property type="entry name" value="EFG_IV"/>
</dbReference>
<dbReference type="InterPro" id="IPR004540">
    <property type="entry name" value="Transl_elong_EFG/EF2"/>
</dbReference>
<dbReference type="InterPro" id="IPR005225">
    <property type="entry name" value="Small_GTP-bd"/>
</dbReference>
<dbReference type="PANTHER" id="PTHR43261">
    <property type="entry name" value="TRANSLATION ELONGATION FACTOR G-RELATED"/>
    <property type="match status" value="1"/>
</dbReference>
<dbReference type="NCBIfam" id="TIGR00484">
    <property type="entry name" value="EF-G"/>
    <property type="match status" value="1"/>
</dbReference>
<sequence length="702" mass="77805">MARCMKEYKINNLRNVGIIGHSAAGKTALTEALLYYTKTIDRLGRTEEGTTVSDYDIEEKKRAISLSTSIAPFEWGDKKINIVDMPGYFDFIGEKVQGIRAVDVGMIVICGVAGVQVGTEKVWNYCKKLSLPRAFFINKLDRENSNFDKVLDDLKNKFGVSVVPIQYPIGSEENFRGVINVINRKASIYNKKTHSVEITDIPSDLIDKVNECKQMIMEAVAETDEVLLEKYFSEGELSDEEIYKGLINGCASGDIAPVMCGSATQVIGIDALIEDIIECFPSPEMAVAKKAVNLNDNNDVWIKPNEDDPFSAFIFKTIADPFVGKLSMFRVMTGKISLDTTVYNSSKDKSEKMGNLYFLRGKNQTAAKEIIAGDIGAVAKLQYTATGDTLCDVNFKVVYESIEFPEPVMSMAVLPKTKGDEDKISSALSKLLEEDPTFKISRDIENAETIISGIGETHLEVIASKLKNKFGADVLLQEPKVPYRETIKGTADVQGKHKKQSGGHGQYGDVKIKFEPRLDGEDDLLFVDQVVGGVVPRNFIPAVEKGLRECIQHGVLAGYPVIKLKATLHDGSYHPVDSSEMAFKIAASLAYKKGLEMASSILLEPIMHVEVQIPDEYMGDVIGDINKKRGRVLGMEPEDGVQKIIAEAPMAEMFKYATDLRSITQARGDFKATFERYEEVPSSETGKIIEKMKKFRELRNEA</sequence>
<dbReference type="FunFam" id="3.30.230.10:FF:000003">
    <property type="entry name" value="Elongation factor G"/>
    <property type="match status" value="1"/>
</dbReference>
<evidence type="ECO:0000256" key="4">
    <source>
        <dbReference type="ARBA" id="ARBA00023134"/>
    </source>
</evidence>
<dbReference type="PROSITE" id="PS51722">
    <property type="entry name" value="G_TR_2"/>
    <property type="match status" value="1"/>
</dbReference>
<dbReference type="SUPFAM" id="SSF54211">
    <property type="entry name" value="Ribosomal protein S5 domain 2-like"/>
    <property type="match status" value="1"/>
</dbReference>
<keyword evidence="7" id="KW-0251">Elongation factor</keyword>
<dbReference type="InterPro" id="IPR009000">
    <property type="entry name" value="Transl_B-barrel_sf"/>
</dbReference>
<dbReference type="GO" id="GO:0032790">
    <property type="term" value="P:ribosome disassembly"/>
    <property type="evidence" value="ECO:0007669"/>
    <property type="project" value="TreeGrafter"/>
</dbReference>
<keyword evidence="7" id="KW-0648">Protein biosynthesis</keyword>
<protein>
    <recommendedName>
        <fullName evidence="2 5">Elongation factor G</fullName>
    </recommendedName>
</protein>